<dbReference type="PANTHER" id="PTHR10924">
    <property type="entry name" value="MAJOR FACILITATOR SUPERFAMILY PROTEIN-RELATED"/>
    <property type="match status" value="1"/>
</dbReference>
<evidence type="ECO:0000256" key="2">
    <source>
        <dbReference type="ARBA" id="ARBA00022692"/>
    </source>
</evidence>
<dbReference type="KEGG" id="aten:116306382"/>
<keyword evidence="4 5" id="KW-0472">Membrane</keyword>
<feature type="transmembrane region" description="Helical" evidence="5">
    <location>
        <begin position="424"/>
        <end position="444"/>
    </location>
</feature>
<feature type="transmembrane region" description="Helical" evidence="5">
    <location>
        <begin position="141"/>
        <end position="166"/>
    </location>
</feature>
<name>A0A6P8IYN7_ACTTE</name>
<dbReference type="InterPro" id="IPR049680">
    <property type="entry name" value="FLVCR1-2_SLC49-like"/>
</dbReference>
<dbReference type="GO" id="GO:0022857">
    <property type="term" value="F:transmembrane transporter activity"/>
    <property type="evidence" value="ECO:0007669"/>
    <property type="project" value="InterPro"/>
</dbReference>
<dbReference type="GO" id="GO:0016020">
    <property type="term" value="C:membrane"/>
    <property type="evidence" value="ECO:0007669"/>
    <property type="project" value="UniProtKB-SubCell"/>
</dbReference>
<dbReference type="OrthoDB" id="422206at2759"/>
<feature type="transmembrane region" description="Helical" evidence="5">
    <location>
        <begin position="47"/>
        <end position="64"/>
    </location>
</feature>
<proteinExistence type="predicted"/>
<dbReference type="RefSeq" id="XP_031572289.1">
    <property type="nucleotide sequence ID" value="XM_031716429.1"/>
</dbReference>
<sequence>MASTNDQNSESAALLDPTASISSLRPTEPEQEAVTEDLDLKVYPQRWYILGLFTLFNATTNLLWNTWPPVQETCQLVFGWDKKNVLIIGALQAVGSIISVVPSSWFLDTKGLRVAVLCSLTLQVVGVLCEVFPIHPFWLRTIFITIGEFLISVAAPAVQNVGVVVLSATWFPPNERMTATAIATLASYLGSASSYIMGPYIVPDVDYGNITYTKGRKIDIDLLRNMTSQAHLNYLESKINEYILAECVIIGILFFAAMLYFPAKPPSPPSKSSAMQRFDFCSGAKNLFRNSHFWLLLVVFSVSNGVSWGWSSVQDLIFSHVGISQKAAGWLGFFANIASLLGIIFSWYTDRMKRHAKLILVGLFITTSCAQMVLTLACEQIIPLTNTVFYTSGILQVVLFGGTVPLIMEIAAECAFPVAEGITSGVLILSVYTINFFFFLGFMFPQASPLWMNWLLVGSSIFCIPLIACYRGTNNRLDVDLKKN</sequence>
<accession>A0A6P8IYN7</accession>
<evidence type="ECO:0000313" key="6">
    <source>
        <dbReference type="Proteomes" id="UP000515163"/>
    </source>
</evidence>
<keyword evidence="3 5" id="KW-1133">Transmembrane helix</keyword>
<dbReference type="SUPFAM" id="SSF103473">
    <property type="entry name" value="MFS general substrate transporter"/>
    <property type="match status" value="1"/>
</dbReference>
<feature type="transmembrane region" description="Helical" evidence="5">
    <location>
        <begin position="178"/>
        <end position="197"/>
    </location>
</feature>
<reference evidence="7" key="1">
    <citation type="submission" date="2025-08" db="UniProtKB">
        <authorList>
            <consortium name="RefSeq"/>
        </authorList>
    </citation>
    <scope>IDENTIFICATION</scope>
    <source>
        <tissue evidence="7">Tentacle</tissue>
    </source>
</reference>
<dbReference type="Proteomes" id="UP000515163">
    <property type="component" value="Unplaced"/>
</dbReference>
<organism evidence="6 7">
    <name type="scientific">Actinia tenebrosa</name>
    <name type="common">Australian red waratah sea anemone</name>
    <dbReference type="NCBI Taxonomy" id="6105"/>
    <lineage>
        <taxon>Eukaryota</taxon>
        <taxon>Metazoa</taxon>
        <taxon>Cnidaria</taxon>
        <taxon>Anthozoa</taxon>
        <taxon>Hexacorallia</taxon>
        <taxon>Actiniaria</taxon>
        <taxon>Actiniidae</taxon>
        <taxon>Actinia</taxon>
    </lineage>
</organism>
<keyword evidence="2 5" id="KW-0812">Transmembrane</keyword>
<dbReference type="InParanoid" id="A0A6P8IYN7"/>
<evidence type="ECO:0000313" key="7">
    <source>
        <dbReference type="RefSeq" id="XP_031572289.1"/>
    </source>
</evidence>
<feature type="transmembrane region" description="Helical" evidence="5">
    <location>
        <begin position="450"/>
        <end position="470"/>
    </location>
</feature>
<dbReference type="PANTHER" id="PTHR10924:SF27">
    <property type="entry name" value="SOLUTE CARRIER FAMILY 49 MEMBER 4"/>
    <property type="match status" value="1"/>
</dbReference>
<feature type="transmembrane region" description="Helical" evidence="5">
    <location>
        <begin position="388"/>
        <end position="412"/>
    </location>
</feature>
<feature type="transmembrane region" description="Helical" evidence="5">
    <location>
        <begin position="84"/>
        <end position="107"/>
    </location>
</feature>
<feature type="transmembrane region" description="Helical" evidence="5">
    <location>
        <begin position="360"/>
        <end position="382"/>
    </location>
</feature>
<keyword evidence="6" id="KW-1185">Reference proteome</keyword>
<dbReference type="Gene3D" id="1.20.1250.20">
    <property type="entry name" value="MFS general substrate transporter like domains"/>
    <property type="match status" value="1"/>
</dbReference>
<evidence type="ECO:0000256" key="3">
    <source>
        <dbReference type="ARBA" id="ARBA00022989"/>
    </source>
</evidence>
<gene>
    <name evidence="7" type="primary">LOC116306382</name>
</gene>
<evidence type="ECO:0000256" key="1">
    <source>
        <dbReference type="ARBA" id="ARBA00004141"/>
    </source>
</evidence>
<dbReference type="InterPro" id="IPR036259">
    <property type="entry name" value="MFS_trans_sf"/>
</dbReference>
<protein>
    <submittedName>
        <fullName evidence="7">Solute carrier family 49 member 4-like</fullName>
    </submittedName>
</protein>
<evidence type="ECO:0000256" key="4">
    <source>
        <dbReference type="ARBA" id="ARBA00023136"/>
    </source>
</evidence>
<evidence type="ECO:0000256" key="5">
    <source>
        <dbReference type="SAM" id="Phobius"/>
    </source>
</evidence>
<comment type="subcellular location">
    <subcellularLocation>
        <location evidence="1">Membrane</location>
        <topology evidence="1">Multi-pass membrane protein</topology>
    </subcellularLocation>
</comment>
<feature type="transmembrane region" description="Helical" evidence="5">
    <location>
        <begin position="242"/>
        <end position="261"/>
    </location>
</feature>
<feature type="transmembrane region" description="Helical" evidence="5">
    <location>
        <begin position="293"/>
        <end position="310"/>
    </location>
</feature>
<feature type="transmembrane region" description="Helical" evidence="5">
    <location>
        <begin position="330"/>
        <end position="348"/>
    </location>
</feature>
<dbReference type="GeneID" id="116306382"/>
<dbReference type="Pfam" id="PF07690">
    <property type="entry name" value="MFS_1"/>
    <property type="match status" value="1"/>
</dbReference>
<feature type="transmembrane region" description="Helical" evidence="5">
    <location>
        <begin position="114"/>
        <end position="135"/>
    </location>
</feature>
<dbReference type="AlphaFoldDB" id="A0A6P8IYN7"/>
<dbReference type="InterPro" id="IPR011701">
    <property type="entry name" value="MFS"/>
</dbReference>